<dbReference type="Pfam" id="PF13649">
    <property type="entry name" value="Methyltransf_25"/>
    <property type="match status" value="1"/>
</dbReference>
<protein>
    <submittedName>
        <fullName evidence="3">Methyltransferase domain-containing protein</fullName>
    </submittedName>
</protein>
<evidence type="ECO:0000259" key="2">
    <source>
        <dbReference type="Pfam" id="PF13649"/>
    </source>
</evidence>
<dbReference type="AlphaFoldDB" id="A0A5B2WRF5"/>
<dbReference type="GO" id="GO:0008168">
    <property type="term" value="F:methyltransferase activity"/>
    <property type="evidence" value="ECO:0007669"/>
    <property type="project" value="UniProtKB-KW"/>
</dbReference>
<reference evidence="3 4" key="2">
    <citation type="submission" date="2019-09" db="EMBL/GenBank/DDBJ databases">
        <authorList>
            <person name="Jin C."/>
        </authorList>
    </citation>
    <scope>NUCLEOTIDE SEQUENCE [LARGE SCALE GENOMIC DNA]</scope>
    <source>
        <strain evidence="3 4">AN110305</strain>
    </source>
</reference>
<reference evidence="3 4" key="1">
    <citation type="submission" date="2019-09" db="EMBL/GenBank/DDBJ databases">
        <title>Goodfellowia gen. nov., a new genus of the Pseudonocardineae related to Actinoalloteichus, containing Goodfellowia coeruleoviolacea gen. nov., comb. nov. gen. nov., comb. nov.</title>
        <authorList>
            <person name="Labeda D."/>
        </authorList>
    </citation>
    <scope>NUCLEOTIDE SEQUENCE [LARGE SCALE GENOMIC DNA]</scope>
    <source>
        <strain evidence="3 4">AN110305</strain>
    </source>
</reference>
<organism evidence="3 4">
    <name type="scientific">Solihabitans fulvus</name>
    <dbReference type="NCBI Taxonomy" id="1892852"/>
    <lineage>
        <taxon>Bacteria</taxon>
        <taxon>Bacillati</taxon>
        <taxon>Actinomycetota</taxon>
        <taxon>Actinomycetes</taxon>
        <taxon>Pseudonocardiales</taxon>
        <taxon>Pseudonocardiaceae</taxon>
        <taxon>Solihabitans</taxon>
    </lineage>
</organism>
<proteinExistence type="predicted"/>
<gene>
    <name evidence="3" type="ORF">F0L68_33645</name>
</gene>
<dbReference type="CDD" id="cd02440">
    <property type="entry name" value="AdoMet_MTases"/>
    <property type="match status" value="1"/>
</dbReference>
<accession>A0A5B2WRF5</accession>
<dbReference type="OrthoDB" id="3172472at2"/>
<dbReference type="InterPro" id="IPR029063">
    <property type="entry name" value="SAM-dependent_MTases_sf"/>
</dbReference>
<dbReference type="InterPro" id="IPR041698">
    <property type="entry name" value="Methyltransf_25"/>
</dbReference>
<dbReference type="GO" id="GO:0032259">
    <property type="term" value="P:methylation"/>
    <property type="evidence" value="ECO:0007669"/>
    <property type="project" value="UniProtKB-KW"/>
</dbReference>
<dbReference type="SUPFAM" id="SSF53335">
    <property type="entry name" value="S-adenosyl-L-methionine-dependent methyltransferases"/>
    <property type="match status" value="1"/>
</dbReference>
<evidence type="ECO:0000313" key="3">
    <source>
        <dbReference type="EMBL" id="KAA2253096.1"/>
    </source>
</evidence>
<sequence length="253" mass="27489">MTGRVCAMGYDSAFFGNAFADFYDRVYPESPDVEDAAGVIVTLCGVGGSVLELGVGTGRHAVAFVRHGLRVHGVDASQRMVEKLGERDHLGQVAVTVADFTQCVVSERFDVVFLGLNTLWELPTQELQLATLRNAGQQLAAGGRLVVDVSEPTRLHSRQSPQVAMHDIGGEAVLVSATRVNPFRQHTVVSFSIIEPGVIHKLQEVSRYVWPSELDLMAGVAGLVLTDRWSDWAGTPYSPGAERLISVYRRARG</sequence>
<name>A0A5B2WRF5_9PSEU</name>
<evidence type="ECO:0000313" key="4">
    <source>
        <dbReference type="Proteomes" id="UP000323454"/>
    </source>
</evidence>
<dbReference type="EMBL" id="VUOB01000068">
    <property type="protein sequence ID" value="KAA2253096.1"/>
    <property type="molecule type" value="Genomic_DNA"/>
</dbReference>
<keyword evidence="1 3" id="KW-0808">Transferase</keyword>
<dbReference type="Proteomes" id="UP000323454">
    <property type="component" value="Unassembled WGS sequence"/>
</dbReference>
<dbReference type="PANTHER" id="PTHR43861">
    <property type="entry name" value="TRANS-ACONITATE 2-METHYLTRANSFERASE-RELATED"/>
    <property type="match status" value="1"/>
</dbReference>
<comment type="caution">
    <text evidence="3">The sequence shown here is derived from an EMBL/GenBank/DDBJ whole genome shotgun (WGS) entry which is preliminary data.</text>
</comment>
<keyword evidence="4" id="KW-1185">Reference proteome</keyword>
<evidence type="ECO:0000256" key="1">
    <source>
        <dbReference type="ARBA" id="ARBA00022679"/>
    </source>
</evidence>
<dbReference type="Gene3D" id="3.40.50.150">
    <property type="entry name" value="Vaccinia Virus protein VP39"/>
    <property type="match status" value="1"/>
</dbReference>
<keyword evidence="3" id="KW-0489">Methyltransferase</keyword>
<feature type="domain" description="Methyltransferase" evidence="2">
    <location>
        <begin position="50"/>
        <end position="143"/>
    </location>
</feature>